<feature type="domain" description="N-acetyltransferase" evidence="1">
    <location>
        <begin position="17"/>
        <end position="193"/>
    </location>
</feature>
<dbReference type="Pfam" id="PF00583">
    <property type="entry name" value="Acetyltransf_1"/>
    <property type="match status" value="1"/>
</dbReference>
<evidence type="ECO:0000259" key="1">
    <source>
        <dbReference type="PROSITE" id="PS51186"/>
    </source>
</evidence>
<evidence type="ECO:0000313" key="2">
    <source>
        <dbReference type="EMBL" id="SUA78347.1"/>
    </source>
</evidence>
<dbReference type="InterPro" id="IPR000182">
    <property type="entry name" value="GNAT_dom"/>
</dbReference>
<dbReference type="CDD" id="cd04301">
    <property type="entry name" value="NAT_SF"/>
    <property type="match status" value="1"/>
</dbReference>
<dbReference type="Gene3D" id="3.40.630.30">
    <property type="match status" value="1"/>
</dbReference>
<dbReference type="GO" id="GO:0016747">
    <property type="term" value="F:acyltransferase activity, transferring groups other than amino-acyl groups"/>
    <property type="evidence" value="ECO:0007669"/>
    <property type="project" value="InterPro"/>
</dbReference>
<dbReference type="SUPFAM" id="SSF55729">
    <property type="entry name" value="Acyl-CoA N-acyltransferases (Nat)"/>
    <property type="match status" value="1"/>
</dbReference>
<dbReference type="AlphaFoldDB" id="A0A378YPB1"/>
<dbReference type="RefSeq" id="WP_048806472.1">
    <property type="nucleotide sequence ID" value="NZ_CP009553.3"/>
</dbReference>
<name>A0A378YPB1_9BURK</name>
<accession>A0A378YPB1</accession>
<organism evidence="2 3">
    <name type="scientific">Pandoraea pnomenusa</name>
    <dbReference type="NCBI Taxonomy" id="93220"/>
    <lineage>
        <taxon>Bacteria</taxon>
        <taxon>Pseudomonadati</taxon>
        <taxon>Pseudomonadota</taxon>
        <taxon>Betaproteobacteria</taxon>
        <taxon>Burkholderiales</taxon>
        <taxon>Burkholderiaceae</taxon>
        <taxon>Pandoraea</taxon>
    </lineage>
</organism>
<dbReference type="Proteomes" id="UP000254573">
    <property type="component" value="Unassembled WGS sequence"/>
</dbReference>
<protein>
    <submittedName>
        <fullName evidence="2">Predicted acetyltransferase involved in intracellular survival and related acetyltransferases</fullName>
    </submittedName>
</protein>
<keyword evidence="2" id="KW-0808">Transferase</keyword>
<sequence length="194" mass="20694">MPLHLPTSLHALAPSAFQIRPMRLADMAQVLAVQAEAYAEVMHESEATLASRLALSPTTCWVAVDHAPDDETSDGTRERVAGYLFTHPWCIAAPAPLDTVLDALPDAPDCWYVHDMALAPRTRGAGVARQLYAAALAVAQTLGLRSSALVAVQQSQTFWARFGYVAASDVSPSIAAKLAGYGDGAVFMTRPLPH</sequence>
<proteinExistence type="predicted"/>
<evidence type="ECO:0000313" key="3">
    <source>
        <dbReference type="Proteomes" id="UP000254573"/>
    </source>
</evidence>
<gene>
    <name evidence="2" type="ORF">NCTC13160_02484</name>
</gene>
<reference evidence="2 3" key="1">
    <citation type="submission" date="2018-06" db="EMBL/GenBank/DDBJ databases">
        <authorList>
            <consortium name="Pathogen Informatics"/>
            <person name="Doyle S."/>
        </authorList>
    </citation>
    <scope>NUCLEOTIDE SEQUENCE [LARGE SCALE GENOMIC DNA]</scope>
    <source>
        <strain evidence="2 3">NCTC13160</strain>
    </source>
</reference>
<dbReference type="STRING" id="93220.A6P55_09625"/>
<dbReference type="EMBL" id="UGSG01000001">
    <property type="protein sequence ID" value="SUA78347.1"/>
    <property type="molecule type" value="Genomic_DNA"/>
</dbReference>
<dbReference type="PROSITE" id="PS51186">
    <property type="entry name" value="GNAT"/>
    <property type="match status" value="1"/>
</dbReference>
<dbReference type="KEGG" id="ppnm:LV28_12610"/>
<dbReference type="InterPro" id="IPR016181">
    <property type="entry name" value="Acyl_CoA_acyltransferase"/>
</dbReference>